<comment type="similarity">
    <text evidence="1">Belongs to the transglutaminase superfamily. Transglutaminase family.</text>
</comment>
<protein>
    <recommendedName>
        <fullName evidence="2">Transglutaminase N-terminal domain-containing protein</fullName>
    </recommendedName>
</protein>
<organism evidence="3 4">
    <name type="scientific">Goodea atripinnis</name>
    <dbReference type="NCBI Taxonomy" id="208336"/>
    <lineage>
        <taxon>Eukaryota</taxon>
        <taxon>Metazoa</taxon>
        <taxon>Chordata</taxon>
        <taxon>Craniata</taxon>
        <taxon>Vertebrata</taxon>
        <taxon>Euteleostomi</taxon>
        <taxon>Actinopterygii</taxon>
        <taxon>Neopterygii</taxon>
        <taxon>Teleostei</taxon>
        <taxon>Neoteleostei</taxon>
        <taxon>Acanthomorphata</taxon>
        <taxon>Ovalentaria</taxon>
        <taxon>Atherinomorphae</taxon>
        <taxon>Cyprinodontiformes</taxon>
        <taxon>Goodeidae</taxon>
        <taxon>Goodea</taxon>
    </lineage>
</organism>
<gene>
    <name evidence="3" type="ORF">GOODEAATRI_022694</name>
</gene>
<sequence>PLPAVSKGTHVIVPLVEELEDGRWEAAVVKQEDRRIKLSVNSPPTAVIGRYQLTVGTTCANGQDTFTHDPANDIYMLFNPWCEGNLRQFSIVEEVIPNLI</sequence>
<name>A0ABV0N3J9_9TELE</name>
<dbReference type="InterPro" id="IPR001102">
    <property type="entry name" value="Transglutaminase_N"/>
</dbReference>
<evidence type="ECO:0000259" key="2">
    <source>
        <dbReference type="Pfam" id="PF00868"/>
    </source>
</evidence>
<reference evidence="3 4" key="1">
    <citation type="submission" date="2021-06" db="EMBL/GenBank/DDBJ databases">
        <authorList>
            <person name="Palmer J.M."/>
        </authorList>
    </citation>
    <scope>NUCLEOTIDE SEQUENCE [LARGE SCALE GENOMIC DNA]</scope>
    <source>
        <strain evidence="3 4">GA_2019</strain>
        <tissue evidence="3">Muscle</tissue>
    </source>
</reference>
<dbReference type="PANTHER" id="PTHR11590">
    <property type="entry name" value="PROTEIN-GLUTAMINE GAMMA-GLUTAMYLTRANSFERASE"/>
    <property type="match status" value="1"/>
</dbReference>
<dbReference type="InterPro" id="IPR014756">
    <property type="entry name" value="Ig_E-set"/>
</dbReference>
<dbReference type="SUPFAM" id="SSF81296">
    <property type="entry name" value="E set domains"/>
    <property type="match status" value="1"/>
</dbReference>
<dbReference type="EMBL" id="JAHRIO010022339">
    <property type="protein sequence ID" value="MEQ2165970.1"/>
    <property type="molecule type" value="Genomic_DNA"/>
</dbReference>
<dbReference type="Gene3D" id="2.60.40.10">
    <property type="entry name" value="Immunoglobulins"/>
    <property type="match status" value="1"/>
</dbReference>
<comment type="caution">
    <text evidence="3">The sequence shown here is derived from an EMBL/GenBank/DDBJ whole genome shotgun (WGS) entry which is preliminary data.</text>
</comment>
<dbReference type="Proteomes" id="UP001476798">
    <property type="component" value="Unassembled WGS sequence"/>
</dbReference>
<feature type="domain" description="Transglutaminase N-terminal" evidence="2">
    <location>
        <begin position="2"/>
        <end position="57"/>
    </location>
</feature>
<evidence type="ECO:0000313" key="3">
    <source>
        <dbReference type="EMBL" id="MEQ2165970.1"/>
    </source>
</evidence>
<evidence type="ECO:0000313" key="4">
    <source>
        <dbReference type="Proteomes" id="UP001476798"/>
    </source>
</evidence>
<evidence type="ECO:0000256" key="1">
    <source>
        <dbReference type="ARBA" id="ARBA00005968"/>
    </source>
</evidence>
<feature type="non-terminal residue" evidence="3">
    <location>
        <position position="1"/>
    </location>
</feature>
<dbReference type="Pfam" id="PF00868">
    <property type="entry name" value="Transglut_N"/>
    <property type="match status" value="1"/>
</dbReference>
<dbReference type="InterPro" id="IPR050779">
    <property type="entry name" value="Transglutaminase"/>
</dbReference>
<keyword evidence="4" id="KW-1185">Reference proteome</keyword>
<accession>A0ABV0N3J9</accession>
<dbReference type="InterPro" id="IPR013783">
    <property type="entry name" value="Ig-like_fold"/>
</dbReference>
<dbReference type="PANTHER" id="PTHR11590:SF49">
    <property type="entry name" value="PROTEIN-GLUTAMINE GAMMA-GLUTAMYLTRANSFERASE K"/>
    <property type="match status" value="1"/>
</dbReference>
<proteinExistence type="inferred from homology"/>